<comment type="cofactor">
    <cofactor evidence="1">
        <name>a divalent metal cation</name>
        <dbReference type="ChEBI" id="CHEBI:60240"/>
    </cofactor>
</comment>
<accession>A0ABM4CUS3</accession>
<evidence type="ECO:0000256" key="6">
    <source>
        <dbReference type="ARBA" id="ARBA00022801"/>
    </source>
</evidence>
<reference evidence="10" key="1">
    <citation type="submission" date="2025-08" db="UniProtKB">
        <authorList>
            <consortium name="RefSeq"/>
        </authorList>
    </citation>
    <scope>IDENTIFICATION</scope>
</reference>
<dbReference type="InterPro" id="IPR027806">
    <property type="entry name" value="HARBI1_dom"/>
</dbReference>
<dbReference type="InterPro" id="IPR045249">
    <property type="entry name" value="HARBI1-like"/>
</dbReference>
<dbReference type="PANTHER" id="PTHR22930">
    <property type="match status" value="1"/>
</dbReference>
<evidence type="ECO:0000256" key="4">
    <source>
        <dbReference type="ARBA" id="ARBA00022722"/>
    </source>
</evidence>
<keyword evidence="6" id="KW-0378">Hydrolase</keyword>
<evidence type="ECO:0000256" key="1">
    <source>
        <dbReference type="ARBA" id="ARBA00001968"/>
    </source>
</evidence>
<proteinExistence type="inferred from homology"/>
<keyword evidence="7" id="KW-0539">Nucleus</keyword>
<evidence type="ECO:0000313" key="9">
    <source>
        <dbReference type="Proteomes" id="UP001652625"/>
    </source>
</evidence>
<keyword evidence="9" id="KW-1185">Reference proteome</keyword>
<evidence type="ECO:0000256" key="7">
    <source>
        <dbReference type="ARBA" id="ARBA00023242"/>
    </source>
</evidence>
<dbReference type="Proteomes" id="UP001652625">
    <property type="component" value="Chromosome 11"/>
</dbReference>
<dbReference type="PANTHER" id="PTHR22930:SF269">
    <property type="entry name" value="NUCLEASE HARBI1-LIKE PROTEIN"/>
    <property type="match status" value="1"/>
</dbReference>
<dbReference type="Pfam" id="PF13359">
    <property type="entry name" value="DDE_Tnp_4"/>
    <property type="match status" value="1"/>
</dbReference>
<dbReference type="RefSeq" id="XP_065665705.1">
    <property type="nucleotide sequence ID" value="XM_065809633.1"/>
</dbReference>
<feature type="domain" description="DDE Tnp4" evidence="8">
    <location>
        <begin position="136"/>
        <end position="269"/>
    </location>
</feature>
<name>A0ABM4CUS3_HYDVU</name>
<evidence type="ECO:0000256" key="2">
    <source>
        <dbReference type="ARBA" id="ARBA00004123"/>
    </source>
</evidence>
<keyword evidence="4" id="KW-0540">Nuclease</keyword>
<organism evidence="9 10">
    <name type="scientific">Hydra vulgaris</name>
    <name type="common">Hydra</name>
    <name type="synonym">Hydra attenuata</name>
    <dbReference type="NCBI Taxonomy" id="6087"/>
    <lineage>
        <taxon>Eukaryota</taxon>
        <taxon>Metazoa</taxon>
        <taxon>Cnidaria</taxon>
        <taxon>Hydrozoa</taxon>
        <taxon>Hydroidolina</taxon>
        <taxon>Anthoathecata</taxon>
        <taxon>Aplanulata</taxon>
        <taxon>Hydridae</taxon>
        <taxon>Hydra</taxon>
    </lineage>
</organism>
<sequence>MMQMKRENEKNKKRFWVRKVYAERLQKGEFHLLVQDLRLHDQEYFFKYFRMSPITYEELLSFVAPVIVKQRTTMRDPVSPSERLAVTLRFLVTGDAQCTIAASYRISASTIKKQEWKTIGKEFENMWNFPHAIGAIDGKHIVMQAPHNSGSEYFNYKKTHSIVLLAVCNAKYEFTMVDIGDSGRQSDGSVFNNCSLGYAIENNKLNIPDPEKIGNSDKILPYVLVADDAFGLKRHTMKPYPNQNILLKQKIFNYRLSRARRVIENTFGIAT</sequence>
<evidence type="ECO:0000256" key="3">
    <source>
        <dbReference type="ARBA" id="ARBA00006958"/>
    </source>
</evidence>
<evidence type="ECO:0000256" key="5">
    <source>
        <dbReference type="ARBA" id="ARBA00022723"/>
    </source>
</evidence>
<evidence type="ECO:0000313" key="10">
    <source>
        <dbReference type="RefSeq" id="XP_065665705.1"/>
    </source>
</evidence>
<comment type="subcellular location">
    <subcellularLocation>
        <location evidence="2">Nucleus</location>
    </subcellularLocation>
</comment>
<gene>
    <name evidence="10" type="primary">LOC136087127</name>
</gene>
<keyword evidence="5" id="KW-0479">Metal-binding</keyword>
<dbReference type="GeneID" id="136087127"/>
<protein>
    <submittedName>
        <fullName evidence="10">Uncharacterized protein LOC136087127</fullName>
    </submittedName>
</protein>
<comment type="similarity">
    <text evidence="3">Belongs to the HARBI1 family.</text>
</comment>
<evidence type="ECO:0000259" key="8">
    <source>
        <dbReference type="Pfam" id="PF13359"/>
    </source>
</evidence>